<dbReference type="Proteomes" id="UP001457282">
    <property type="component" value="Unassembled WGS sequence"/>
</dbReference>
<gene>
    <name evidence="2" type="ORF">M0R45_006825</name>
</gene>
<sequence length="95" mass="10569">MTAARHFEPICNFKLIMPWQTWQFIAIPVAPPHHKIHHTQSLWAPILVTVSSSSQPNPIWASQAAQFTPQPWQSSKSPPPVSHPPDVAAPPITQP</sequence>
<organism evidence="2 3">
    <name type="scientific">Rubus argutus</name>
    <name type="common">Southern blackberry</name>
    <dbReference type="NCBI Taxonomy" id="59490"/>
    <lineage>
        <taxon>Eukaryota</taxon>
        <taxon>Viridiplantae</taxon>
        <taxon>Streptophyta</taxon>
        <taxon>Embryophyta</taxon>
        <taxon>Tracheophyta</taxon>
        <taxon>Spermatophyta</taxon>
        <taxon>Magnoliopsida</taxon>
        <taxon>eudicotyledons</taxon>
        <taxon>Gunneridae</taxon>
        <taxon>Pentapetalae</taxon>
        <taxon>rosids</taxon>
        <taxon>fabids</taxon>
        <taxon>Rosales</taxon>
        <taxon>Rosaceae</taxon>
        <taxon>Rosoideae</taxon>
        <taxon>Rosoideae incertae sedis</taxon>
        <taxon>Rubus</taxon>
    </lineage>
</organism>
<dbReference type="EMBL" id="JBEDUW010000001">
    <property type="protein sequence ID" value="KAK9951378.1"/>
    <property type="molecule type" value="Genomic_DNA"/>
</dbReference>
<evidence type="ECO:0000313" key="2">
    <source>
        <dbReference type="EMBL" id="KAK9951378.1"/>
    </source>
</evidence>
<keyword evidence="3" id="KW-1185">Reference proteome</keyword>
<evidence type="ECO:0000313" key="3">
    <source>
        <dbReference type="Proteomes" id="UP001457282"/>
    </source>
</evidence>
<feature type="region of interest" description="Disordered" evidence="1">
    <location>
        <begin position="54"/>
        <end position="95"/>
    </location>
</feature>
<protein>
    <submittedName>
        <fullName evidence="2">Uncharacterized protein</fullName>
    </submittedName>
</protein>
<reference evidence="2 3" key="1">
    <citation type="journal article" date="2023" name="G3 (Bethesda)">
        <title>A chromosome-length genome assembly and annotation of blackberry (Rubus argutus, cv. 'Hillquist').</title>
        <authorList>
            <person name="Bruna T."/>
            <person name="Aryal R."/>
            <person name="Dudchenko O."/>
            <person name="Sargent D.J."/>
            <person name="Mead D."/>
            <person name="Buti M."/>
            <person name="Cavallini A."/>
            <person name="Hytonen T."/>
            <person name="Andres J."/>
            <person name="Pham M."/>
            <person name="Weisz D."/>
            <person name="Mascagni F."/>
            <person name="Usai G."/>
            <person name="Natali L."/>
            <person name="Bassil N."/>
            <person name="Fernandez G.E."/>
            <person name="Lomsadze A."/>
            <person name="Armour M."/>
            <person name="Olukolu B."/>
            <person name="Poorten T."/>
            <person name="Britton C."/>
            <person name="Davik J."/>
            <person name="Ashrafi H."/>
            <person name="Aiden E.L."/>
            <person name="Borodovsky M."/>
            <person name="Worthington M."/>
        </authorList>
    </citation>
    <scope>NUCLEOTIDE SEQUENCE [LARGE SCALE GENOMIC DNA]</scope>
    <source>
        <strain evidence="2">PI 553951</strain>
    </source>
</reference>
<proteinExistence type="predicted"/>
<comment type="caution">
    <text evidence="2">The sequence shown here is derived from an EMBL/GenBank/DDBJ whole genome shotgun (WGS) entry which is preliminary data.</text>
</comment>
<evidence type="ECO:0000256" key="1">
    <source>
        <dbReference type="SAM" id="MobiDB-lite"/>
    </source>
</evidence>
<feature type="compositionally biased region" description="Low complexity" evidence="1">
    <location>
        <begin position="84"/>
        <end position="95"/>
    </location>
</feature>
<dbReference type="AlphaFoldDB" id="A0AAW1YRP9"/>
<name>A0AAW1YRP9_RUBAR</name>
<accession>A0AAW1YRP9</accession>